<keyword evidence="2" id="KW-0433">Leucine-rich repeat</keyword>
<evidence type="ECO:0000259" key="9">
    <source>
        <dbReference type="PROSITE" id="PS50011"/>
    </source>
</evidence>
<dbReference type="InterPro" id="IPR011009">
    <property type="entry name" value="Kinase-like_dom_sf"/>
</dbReference>
<dbReference type="SUPFAM" id="SSF52058">
    <property type="entry name" value="L domain-like"/>
    <property type="match status" value="1"/>
</dbReference>
<protein>
    <recommendedName>
        <fullName evidence="9">Protein kinase domain-containing protein</fullName>
    </recommendedName>
</protein>
<dbReference type="AlphaFoldDB" id="A0A6A2ZNZ0"/>
<evidence type="ECO:0000256" key="7">
    <source>
        <dbReference type="SAM" id="MobiDB-lite"/>
    </source>
</evidence>
<dbReference type="Pfam" id="PF00560">
    <property type="entry name" value="LRR_1"/>
    <property type="match status" value="1"/>
</dbReference>
<keyword evidence="5 8" id="KW-1133">Transmembrane helix</keyword>
<keyword evidence="6 8" id="KW-0472">Membrane</keyword>
<comment type="caution">
    <text evidence="10">The sequence shown here is derived from an EMBL/GenBank/DDBJ whole genome shotgun (WGS) entry which is preliminary data.</text>
</comment>
<dbReference type="Gene3D" id="3.30.200.20">
    <property type="entry name" value="Phosphorylase Kinase, domain 1"/>
    <property type="match status" value="1"/>
</dbReference>
<dbReference type="PANTHER" id="PTHR48007">
    <property type="entry name" value="LEUCINE-RICH REPEAT RECEPTOR-LIKE PROTEIN KINASE PXC1"/>
    <property type="match status" value="1"/>
</dbReference>
<dbReference type="GO" id="GO:0016020">
    <property type="term" value="C:membrane"/>
    <property type="evidence" value="ECO:0007669"/>
    <property type="project" value="UniProtKB-SubCell"/>
</dbReference>
<proteinExistence type="predicted"/>
<dbReference type="EMBL" id="VEPZ02001129">
    <property type="protein sequence ID" value="KAE8692842.1"/>
    <property type="molecule type" value="Genomic_DNA"/>
</dbReference>
<dbReference type="GO" id="GO:0004672">
    <property type="term" value="F:protein kinase activity"/>
    <property type="evidence" value="ECO:0007669"/>
    <property type="project" value="InterPro"/>
</dbReference>
<keyword evidence="4" id="KW-0677">Repeat</keyword>
<reference evidence="10" key="1">
    <citation type="submission" date="2019-09" db="EMBL/GenBank/DDBJ databases">
        <title>Draft genome information of white flower Hibiscus syriacus.</title>
        <authorList>
            <person name="Kim Y.-M."/>
        </authorList>
    </citation>
    <scope>NUCLEOTIDE SEQUENCE [LARGE SCALE GENOMIC DNA]</scope>
    <source>
        <strain evidence="10">YM2019G1</strain>
    </source>
</reference>
<dbReference type="PROSITE" id="PS50011">
    <property type="entry name" value="PROTEIN_KINASE_DOM"/>
    <property type="match status" value="1"/>
</dbReference>
<dbReference type="GO" id="GO:0005524">
    <property type="term" value="F:ATP binding"/>
    <property type="evidence" value="ECO:0007669"/>
    <property type="project" value="InterPro"/>
</dbReference>
<evidence type="ECO:0000256" key="1">
    <source>
        <dbReference type="ARBA" id="ARBA00004370"/>
    </source>
</evidence>
<dbReference type="PANTHER" id="PTHR48007:SF64">
    <property type="entry name" value="POLLEN RECEPTOR-LIKE KINASE 1"/>
    <property type="match status" value="1"/>
</dbReference>
<gene>
    <name evidence="10" type="ORF">F3Y22_tig00110828pilonHSYRG00080</name>
</gene>
<evidence type="ECO:0000256" key="6">
    <source>
        <dbReference type="ARBA" id="ARBA00023136"/>
    </source>
</evidence>
<feature type="compositionally biased region" description="Low complexity" evidence="7">
    <location>
        <begin position="121"/>
        <end position="133"/>
    </location>
</feature>
<dbReference type="InterPro" id="IPR032675">
    <property type="entry name" value="LRR_dom_sf"/>
</dbReference>
<dbReference type="SUPFAM" id="SSF56112">
    <property type="entry name" value="Protein kinase-like (PK-like)"/>
    <property type="match status" value="1"/>
</dbReference>
<keyword evidence="11" id="KW-1185">Reference proteome</keyword>
<dbReference type="InterPro" id="IPR000719">
    <property type="entry name" value="Prot_kinase_dom"/>
</dbReference>
<organism evidence="10 11">
    <name type="scientific">Hibiscus syriacus</name>
    <name type="common">Rose of Sharon</name>
    <dbReference type="NCBI Taxonomy" id="106335"/>
    <lineage>
        <taxon>Eukaryota</taxon>
        <taxon>Viridiplantae</taxon>
        <taxon>Streptophyta</taxon>
        <taxon>Embryophyta</taxon>
        <taxon>Tracheophyta</taxon>
        <taxon>Spermatophyta</taxon>
        <taxon>Magnoliopsida</taxon>
        <taxon>eudicotyledons</taxon>
        <taxon>Gunneridae</taxon>
        <taxon>Pentapetalae</taxon>
        <taxon>rosids</taxon>
        <taxon>malvids</taxon>
        <taxon>Malvales</taxon>
        <taxon>Malvaceae</taxon>
        <taxon>Malvoideae</taxon>
        <taxon>Hibiscus</taxon>
    </lineage>
</organism>
<keyword evidence="3 8" id="KW-0812">Transmembrane</keyword>
<feature type="transmembrane region" description="Helical" evidence="8">
    <location>
        <begin position="144"/>
        <end position="166"/>
    </location>
</feature>
<dbReference type="Gene3D" id="3.80.10.10">
    <property type="entry name" value="Ribonuclease Inhibitor"/>
    <property type="match status" value="1"/>
</dbReference>
<dbReference type="InterPro" id="IPR046959">
    <property type="entry name" value="PRK1-6/SRF4-like"/>
</dbReference>
<dbReference type="Proteomes" id="UP000436088">
    <property type="component" value="Unassembled WGS sequence"/>
</dbReference>
<evidence type="ECO:0000313" key="11">
    <source>
        <dbReference type="Proteomes" id="UP000436088"/>
    </source>
</evidence>
<evidence type="ECO:0000256" key="3">
    <source>
        <dbReference type="ARBA" id="ARBA00022692"/>
    </source>
</evidence>
<dbReference type="Pfam" id="PF07714">
    <property type="entry name" value="PK_Tyr_Ser-Thr"/>
    <property type="match status" value="1"/>
</dbReference>
<evidence type="ECO:0000256" key="8">
    <source>
        <dbReference type="SAM" id="Phobius"/>
    </source>
</evidence>
<dbReference type="InterPro" id="IPR001611">
    <property type="entry name" value="Leu-rich_rpt"/>
</dbReference>
<evidence type="ECO:0000256" key="5">
    <source>
        <dbReference type="ARBA" id="ARBA00022989"/>
    </source>
</evidence>
<dbReference type="InterPro" id="IPR001245">
    <property type="entry name" value="Ser-Thr/Tyr_kinase_cat_dom"/>
</dbReference>
<evidence type="ECO:0000256" key="2">
    <source>
        <dbReference type="ARBA" id="ARBA00022614"/>
    </source>
</evidence>
<name>A0A6A2ZNZ0_HIBSY</name>
<accession>A0A6A2ZNZ0</accession>
<feature type="region of interest" description="Disordered" evidence="7">
    <location>
        <begin position="98"/>
        <end position="138"/>
    </location>
</feature>
<evidence type="ECO:0000313" key="10">
    <source>
        <dbReference type="EMBL" id="KAE8692842.1"/>
    </source>
</evidence>
<feature type="domain" description="Protein kinase" evidence="9">
    <location>
        <begin position="210"/>
        <end position="297"/>
    </location>
</feature>
<evidence type="ECO:0000256" key="4">
    <source>
        <dbReference type="ARBA" id="ARBA00022737"/>
    </source>
</evidence>
<sequence length="297" mass="32949">MPDFREITTLRSLYLSNAFRGLVRMMKLYLSENRFTGKIPSSMLGPPRLKELKLDWNQFSGRIPDFQQTNLQVANLSDNELDGPTPEKLRKMDASTFSGNEDLFGPPLKTECNPPSPSPSPSTVAPSAATAASLDPTKTPSSTWLIIIIFLAGTLFIFSSLTLLLLGQNGDRPPSSVKAPPLKSKKKTESVKLCFLMDNRENFDLMELLKSSAEVLGSGSFGASYKVATPTGPTVVVKRFQQMNNATKDEFHQHMRSLGSLRHDNLLPIIAYFYQREEKLIVSDFVHTGSLAVHLHC</sequence>
<comment type="subcellular location">
    <subcellularLocation>
        <location evidence="1">Membrane</location>
    </subcellularLocation>
</comment>